<proteinExistence type="predicted"/>
<reference evidence="3" key="1">
    <citation type="journal article" date="2021" name="Sci. Rep.">
        <title>Diploid genomic architecture of Nitzschia inconspicua, an elite biomass production diatom.</title>
        <authorList>
            <person name="Oliver A."/>
            <person name="Podell S."/>
            <person name="Pinowska A."/>
            <person name="Traller J.C."/>
            <person name="Smith S.R."/>
            <person name="McClure R."/>
            <person name="Beliaev A."/>
            <person name="Bohutskyi P."/>
            <person name="Hill E.A."/>
            <person name="Rabines A."/>
            <person name="Zheng H."/>
            <person name="Allen L.Z."/>
            <person name="Kuo A."/>
            <person name="Grigoriev I.V."/>
            <person name="Allen A.E."/>
            <person name="Hazlebeck D."/>
            <person name="Allen E.E."/>
        </authorList>
    </citation>
    <scope>NUCLEOTIDE SEQUENCE</scope>
    <source>
        <strain evidence="3">Hildebrandi</strain>
    </source>
</reference>
<dbReference type="AlphaFoldDB" id="A0A9K3KRX9"/>
<feature type="compositionally biased region" description="Low complexity" evidence="2">
    <location>
        <begin position="528"/>
        <end position="539"/>
    </location>
</feature>
<sequence length="553" mass="58115">MAKTRVAVRLKEKVGGKKSHNKSEDLARLTERYNVFCKRLEGLVVALKNQHSAMLSLAKSRYVVAQHLAVLSKDTDLFEHVGQMPGADRSTDSVNSYLSVQEGVANKSKMYASKYAQFVVSYAEEWYKVVSKRVGEGIKKAEELRVELDHYQSKVEGLRQNANSIMAKGKQVDTKSAERLTRNEDKLIKIKESTNKFTSDLCVLMEEVTDRSWRDLHPLLIKIAQFDVTLSKDEAAAIASLNNVVSELKKVAVTHGIKPQARLKDLENLDPSQLTTRKSDASGHLALENGFAGIALGGSATSTFSSNNDMHFPPGTTAPQGLGGFPVKINSGDQYSGYDLGTTSSFDGSASGYSSAATGGPPSTMDMMAISASAAPAPTVDALAQAFGPSASLTGPSSGGAPNLSRNRNQSLDSMDSFHSGRSGASAPPPAAPPPPPPPAGSSSSGYNPFGSATSGPPPAAPPSSFPGSFGSQPLYGGAAPSMSMYGSGSNPPSAPSSYGMPMDPYAPMGGNFAQQPSYGQPPAPNSYGAPPTGYGQYGQPPPPHNNSTNPFG</sequence>
<feature type="compositionally biased region" description="Pro residues" evidence="2">
    <location>
        <begin position="427"/>
        <end position="440"/>
    </location>
</feature>
<name>A0A9K3KRX9_9STRA</name>
<dbReference type="Proteomes" id="UP000693970">
    <property type="component" value="Unassembled WGS sequence"/>
</dbReference>
<dbReference type="OrthoDB" id="203088at2759"/>
<comment type="caution">
    <text evidence="3">The sequence shown here is derived from an EMBL/GenBank/DDBJ whole genome shotgun (WGS) entry which is preliminary data.</text>
</comment>
<feature type="compositionally biased region" description="Low complexity" evidence="2">
    <location>
        <begin position="441"/>
        <end position="455"/>
    </location>
</feature>
<organism evidence="3 4">
    <name type="scientific">Nitzschia inconspicua</name>
    <dbReference type="NCBI Taxonomy" id="303405"/>
    <lineage>
        <taxon>Eukaryota</taxon>
        <taxon>Sar</taxon>
        <taxon>Stramenopiles</taxon>
        <taxon>Ochrophyta</taxon>
        <taxon>Bacillariophyta</taxon>
        <taxon>Bacillariophyceae</taxon>
        <taxon>Bacillariophycidae</taxon>
        <taxon>Bacillariales</taxon>
        <taxon>Bacillariaceae</taxon>
        <taxon>Nitzschia</taxon>
    </lineage>
</organism>
<feature type="coiled-coil region" evidence="1">
    <location>
        <begin position="141"/>
        <end position="168"/>
    </location>
</feature>
<evidence type="ECO:0000256" key="1">
    <source>
        <dbReference type="SAM" id="Coils"/>
    </source>
</evidence>
<evidence type="ECO:0000313" key="3">
    <source>
        <dbReference type="EMBL" id="KAG7348120.1"/>
    </source>
</evidence>
<reference evidence="3" key="2">
    <citation type="submission" date="2021-04" db="EMBL/GenBank/DDBJ databases">
        <authorList>
            <person name="Podell S."/>
        </authorList>
    </citation>
    <scope>NUCLEOTIDE SEQUENCE</scope>
    <source>
        <strain evidence="3">Hildebrandi</strain>
    </source>
</reference>
<feature type="compositionally biased region" description="Pro residues" evidence="2">
    <location>
        <begin position="456"/>
        <end position="465"/>
    </location>
</feature>
<keyword evidence="1" id="KW-0175">Coiled coil</keyword>
<feature type="compositionally biased region" description="Low complexity" evidence="2">
    <location>
        <begin position="487"/>
        <end position="500"/>
    </location>
</feature>
<protein>
    <submittedName>
        <fullName evidence="3">Uncharacterized protein</fullName>
    </submittedName>
</protein>
<evidence type="ECO:0000256" key="2">
    <source>
        <dbReference type="SAM" id="MobiDB-lite"/>
    </source>
</evidence>
<gene>
    <name evidence="3" type="ORF">IV203_016825</name>
</gene>
<dbReference type="EMBL" id="JAGRRH010000020">
    <property type="protein sequence ID" value="KAG7348120.1"/>
    <property type="molecule type" value="Genomic_DNA"/>
</dbReference>
<dbReference type="CDD" id="cd07307">
    <property type="entry name" value="BAR"/>
    <property type="match status" value="1"/>
</dbReference>
<accession>A0A9K3KRX9</accession>
<keyword evidence="4" id="KW-1185">Reference proteome</keyword>
<feature type="compositionally biased region" description="Polar residues" evidence="2">
    <location>
        <begin position="404"/>
        <end position="414"/>
    </location>
</feature>
<feature type="region of interest" description="Disordered" evidence="2">
    <location>
        <begin position="391"/>
        <end position="553"/>
    </location>
</feature>
<evidence type="ECO:0000313" key="4">
    <source>
        <dbReference type="Proteomes" id="UP000693970"/>
    </source>
</evidence>